<gene>
    <name evidence="2" type="ORF">GL263_20275</name>
</gene>
<evidence type="ECO:0000313" key="3">
    <source>
        <dbReference type="Proteomes" id="UP000766698"/>
    </source>
</evidence>
<comment type="caution">
    <text evidence="2">The sequence shown here is derived from an EMBL/GenBank/DDBJ whole genome shotgun (WGS) entry which is preliminary data.</text>
</comment>
<organism evidence="2 3">
    <name type="scientific">Streptomyces durbertensis</name>
    <dbReference type="NCBI Taxonomy" id="2448886"/>
    <lineage>
        <taxon>Bacteria</taxon>
        <taxon>Bacillati</taxon>
        <taxon>Actinomycetota</taxon>
        <taxon>Actinomycetes</taxon>
        <taxon>Kitasatosporales</taxon>
        <taxon>Streptomycetaceae</taxon>
        <taxon>Streptomyces</taxon>
    </lineage>
</organism>
<proteinExistence type="predicted"/>
<protein>
    <submittedName>
        <fullName evidence="2">Uncharacterized protein</fullName>
    </submittedName>
</protein>
<reference evidence="3" key="1">
    <citation type="journal article" date="2020" name="Syst. Appl. Microbiol.">
        <title>Streptomyces alkaliterrae sp. nov., isolated from an alkaline soil, and emended descriptions of Streptomyces alkaliphilus, Streptomyces calidiresistens and Streptomyces durbertensis.</title>
        <authorList>
            <person name="Swiecimska M."/>
            <person name="Golinska P."/>
            <person name="Nouioui I."/>
            <person name="Wypij M."/>
            <person name="Rai M."/>
            <person name="Sangal V."/>
            <person name="Goodfellow M."/>
        </authorList>
    </citation>
    <scope>NUCLEOTIDE SEQUENCE [LARGE SCALE GENOMIC DNA]</scope>
    <source>
        <strain evidence="3">DSM 104538</strain>
    </source>
</reference>
<name>A0ABR6EKK9_9ACTN</name>
<feature type="region of interest" description="Disordered" evidence="1">
    <location>
        <begin position="1"/>
        <end position="38"/>
    </location>
</feature>
<dbReference type="Proteomes" id="UP000766698">
    <property type="component" value="Unassembled WGS sequence"/>
</dbReference>
<evidence type="ECO:0000313" key="2">
    <source>
        <dbReference type="EMBL" id="MBB1245869.1"/>
    </source>
</evidence>
<sequence length="89" mass="9422">MCDDRLTAHPGDMTSASFTSAMGDHGPRGHRVTSGTGATALHAEHEHPRHLVGNVMRAIRVFASTAFGVAVLGQSDEAAGVYRRKAVRP</sequence>
<dbReference type="EMBL" id="WMLF01000361">
    <property type="protein sequence ID" value="MBB1245869.1"/>
    <property type="molecule type" value="Genomic_DNA"/>
</dbReference>
<accession>A0ABR6EKK9</accession>
<keyword evidence="3" id="KW-1185">Reference proteome</keyword>
<evidence type="ECO:0000256" key="1">
    <source>
        <dbReference type="SAM" id="MobiDB-lite"/>
    </source>
</evidence>